<evidence type="ECO:0000259" key="7">
    <source>
        <dbReference type="PROSITE" id="PS50887"/>
    </source>
</evidence>
<dbReference type="GO" id="GO:0043709">
    <property type="term" value="P:cell adhesion involved in single-species biofilm formation"/>
    <property type="evidence" value="ECO:0007669"/>
    <property type="project" value="TreeGrafter"/>
</dbReference>
<dbReference type="SUPFAM" id="SSF55073">
    <property type="entry name" value="Nucleotide cyclase"/>
    <property type="match status" value="1"/>
</dbReference>
<dbReference type="Pfam" id="PF20975">
    <property type="entry name" value="DGCcoil"/>
    <property type="match status" value="1"/>
</dbReference>
<dbReference type="InterPro" id="IPR050469">
    <property type="entry name" value="Diguanylate_Cyclase"/>
</dbReference>
<comment type="subcellular location">
    <subcellularLocation>
        <location evidence="2">Cell inner membrane</location>
    </subcellularLocation>
</comment>
<dbReference type="PROSITE" id="PS50887">
    <property type="entry name" value="GGDEF"/>
    <property type="match status" value="1"/>
</dbReference>
<evidence type="ECO:0000256" key="2">
    <source>
        <dbReference type="ARBA" id="ARBA00004533"/>
    </source>
</evidence>
<dbReference type="InterPro" id="IPR029787">
    <property type="entry name" value="Nucleotide_cyclase"/>
</dbReference>
<evidence type="ECO:0000313" key="8">
    <source>
        <dbReference type="EMBL" id="ANI12530.1"/>
    </source>
</evidence>
<gene>
    <name evidence="8" type="ORF">A9C11_00420</name>
</gene>
<proteinExistence type="predicted"/>
<protein>
    <recommendedName>
        <fullName evidence="3">diguanylate cyclase</fullName>
        <ecNumber evidence="3">2.7.7.65</ecNumber>
    </recommendedName>
</protein>
<evidence type="ECO:0000256" key="1">
    <source>
        <dbReference type="ARBA" id="ARBA00001946"/>
    </source>
</evidence>
<dbReference type="PANTHER" id="PTHR45138:SF9">
    <property type="entry name" value="DIGUANYLATE CYCLASE DGCM-RELATED"/>
    <property type="match status" value="1"/>
</dbReference>
<name>A0A1A9K605_9PSED</name>
<dbReference type="PANTHER" id="PTHR45138">
    <property type="entry name" value="REGULATORY COMPONENTS OF SENSORY TRANSDUCTION SYSTEM"/>
    <property type="match status" value="1"/>
</dbReference>
<dbReference type="Pfam" id="PF00990">
    <property type="entry name" value="GGDEF"/>
    <property type="match status" value="1"/>
</dbReference>
<accession>A0A1A9K605</accession>
<dbReference type="Gene3D" id="3.30.70.270">
    <property type="match status" value="1"/>
</dbReference>
<dbReference type="RefSeq" id="WP_064581544.1">
    <property type="nucleotide sequence ID" value="NZ_CP015878.1"/>
</dbReference>
<dbReference type="SMART" id="SM00267">
    <property type="entry name" value="GGDEF"/>
    <property type="match status" value="1"/>
</dbReference>
<dbReference type="InterPro" id="IPR048516">
    <property type="entry name" value="DGCcoil"/>
</dbReference>
<reference evidence="8 9" key="1">
    <citation type="submission" date="2016-05" db="EMBL/GenBank/DDBJ databases">
        <title>Genome Sequence of Pseudomonas citronellolis Strain SJTE-3, an Estrogens and Persistent Organic Pollutants degradation strain.</title>
        <authorList>
            <person name="Liang R."/>
        </authorList>
    </citation>
    <scope>NUCLEOTIDE SEQUENCE [LARGE SCALE GENOMIC DNA]</scope>
    <source>
        <strain evidence="8 9">SJTE-3</strain>
    </source>
</reference>
<evidence type="ECO:0000256" key="3">
    <source>
        <dbReference type="ARBA" id="ARBA00012528"/>
    </source>
</evidence>
<dbReference type="AlphaFoldDB" id="A0A1A9K605"/>
<dbReference type="InterPro" id="IPR043128">
    <property type="entry name" value="Rev_trsase/Diguanyl_cyclase"/>
</dbReference>
<feature type="compositionally biased region" description="Low complexity" evidence="6">
    <location>
        <begin position="181"/>
        <end position="198"/>
    </location>
</feature>
<dbReference type="FunFam" id="3.30.70.270:FF:000001">
    <property type="entry name" value="Diguanylate cyclase domain protein"/>
    <property type="match status" value="1"/>
</dbReference>
<dbReference type="GO" id="GO:0052621">
    <property type="term" value="F:diguanylate cyclase activity"/>
    <property type="evidence" value="ECO:0007669"/>
    <property type="project" value="UniProtKB-EC"/>
</dbReference>
<dbReference type="InterPro" id="IPR000160">
    <property type="entry name" value="GGDEF_dom"/>
</dbReference>
<feature type="region of interest" description="Disordered" evidence="6">
    <location>
        <begin position="169"/>
        <end position="198"/>
    </location>
</feature>
<dbReference type="EMBL" id="CP015878">
    <property type="protein sequence ID" value="ANI12530.1"/>
    <property type="molecule type" value="Genomic_DNA"/>
</dbReference>
<evidence type="ECO:0000256" key="5">
    <source>
        <dbReference type="SAM" id="Coils"/>
    </source>
</evidence>
<comment type="cofactor">
    <cofactor evidence="1">
        <name>Mg(2+)</name>
        <dbReference type="ChEBI" id="CHEBI:18420"/>
    </cofactor>
</comment>
<keyword evidence="5" id="KW-0175">Coiled coil</keyword>
<dbReference type="GO" id="GO:0005886">
    <property type="term" value="C:plasma membrane"/>
    <property type="evidence" value="ECO:0007669"/>
    <property type="project" value="UniProtKB-SubCell"/>
</dbReference>
<evidence type="ECO:0000256" key="6">
    <source>
        <dbReference type="SAM" id="MobiDB-lite"/>
    </source>
</evidence>
<feature type="domain" description="GGDEF" evidence="7">
    <location>
        <begin position="502"/>
        <end position="632"/>
    </location>
</feature>
<evidence type="ECO:0000256" key="4">
    <source>
        <dbReference type="ARBA" id="ARBA00034247"/>
    </source>
</evidence>
<comment type="catalytic activity">
    <reaction evidence="4">
        <text>2 GTP = 3',3'-c-di-GMP + 2 diphosphate</text>
        <dbReference type="Rhea" id="RHEA:24898"/>
        <dbReference type="ChEBI" id="CHEBI:33019"/>
        <dbReference type="ChEBI" id="CHEBI:37565"/>
        <dbReference type="ChEBI" id="CHEBI:58805"/>
        <dbReference type="EC" id="2.7.7.65"/>
    </reaction>
</comment>
<feature type="coiled-coil region" evidence="5">
    <location>
        <begin position="419"/>
        <end position="471"/>
    </location>
</feature>
<dbReference type="GO" id="GO:1902201">
    <property type="term" value="P:negative regulation of bacterial-type flagellum-dependent cell motility"/>
    <property type="evidence" value="ECO:0007669"/>
    <property type="project" value="TreeGrafter"/>
</dbReference>
<evidence type="ECO:0000313" key="9">
    <source>
        <dbReference type="Proteomes" id="UP000077748"/>
    </source>
</evidence>
<dbReference type="NCBIfam" id="TIGR00254">
    <property type="entry name" value="GGDEF"/>
    <property type="match status" value="1"/>
</dbReference>
<organism evidence="8 9">
    <name type="scientific">Pseudomonas citronellolis</name>
    <dbReference type="NCBI Taxonomy" id="53408"/>
    <lineage>
        <taxon>Bacteria</taxon>
        <taxon>Pseudomonadati</taxon>
        <taxon>Pseudomonadota</taxon>
        <taxon>Gammaproteobacteria</taxon>
        <taxon>Pseudomonadales</taxon>
        <taxon>Pseudomonadaceae</taxon>
        <taxon>Pseudomonas</taxon>
    </lineage>
</organism>
<dbReference type="CDD" id="cd01949">
    <property type="entry name" value="GGDEF"/>
    <property type="match status" value="1"/>
</dbReference>
<dbReference type="EC" id="2.7.7.65" evidence="3"/>
<dbReference type="Proteomes" id="UP000077748">
    <property type="component" value="Chromosome"/>
</dbReference>
<sequence length="632" mass="69843">MSRDDNQRWKEKYLANIDQQERLERRWEVRVDLLRRGLVRSSLAAEGSDKAVDQCMQELRELLRRNDIDAGLARLIPRLEKTVLDSEQRRQQRIRQNITALQQIAQQLLNLDLPRDVRLPLKLFARDLEARASQSRELPVLLGELGNLQRRVLEQLSDAEAPRPGLLQRLFGGREDGEDGPAQPAPASNGAPASEAPAAPARAEAAVVAEAGVAVVDEEPPAIPLQAAAVAVQADPEPLPSPAPSAALLDSLPLPADLIPSAPRPVLLDGEGEQHYALPPMPEPGYSAVAPHIEASLLNLLDQLQLPATYRPQAQALRERINGSLNWYELVPVLDDLAVLVLALNDSGQAAFEGYLHQLNDRLSTFLDSLGAVQQGQDAVSDSARRLDDELRDQVSGLQSSVQQATDLDSLRRSVDERLEGLLGSIERHRQEREAREREAGERLQALVARVSSMEEEARSFQASIEDQRQKALTDPLTGLPNRAALSERLELEVARVQRFGGELLLAVLDVDHFKRINDDYGHLAGDKVLKIIAGELAKRLRKTDFIARFGGEEFVVLLPSTPLDGGQQLLEALRTSVERIPFHFKGEPLVITCSAGLTQFRAGERNEAAFERADQALYRAKRGGRNRLEMG</sequence>